<gene>
    <name evidence="7" type="ORF">SAMN05444168_5752</name>
</gene>
<keyword evidence="3 4" id="KW-0597">Phosphoprotein</keyword>
<sequence length="365" mass="39962">MNTLQTPIVPVATVLLVDDQPIVGEVIRRALENETGILLHVCTEGREALSTACRIKPTVILQDLIMPGIDGLDIVRSYRTHPVTANVPVIVLSSREQPTVKSAAFVAGANDYLVKLPDSIELIARIRYHSASYISLRQRDDAMDFLSHDMRSPQTSILALLELYRAEHGTLTPLLERIATHATNALELADGFLNLARAQSESRQFEIVNLNEILIVAVDQLYEKAVAKGCRISIEAPDTSLVCLADSLLLTRLVTNLLDNALKYGPRDATVRCILADTREGLLIGVEDEGTGIPARETDRVAERFVRLPSGVINEASGFGLGLAFVNFTATKHRGRVIMSRTERGFMIGALLPKAEQLPRSLGAR</sequence>
<accession>A0A1N6K1F7</accession>
<reference evidence="7 8" key="1">
    <citation type="submission" date="2016-11" db="EMBL/GenBank/DDBJ databases">
        <authorList>
            <person name="Jaros S."/>
            <person name="Januszkiewicz K."/>
            <person name="Wedrychowicz H."/>
        </authorList>
    </citation>
    <scope>NUCLEOTIDE SEQUENCE [LARGE SCALE GENOMIC DNA]</scope>
    <source>
        <strain evidence="7 8">GAS86</strain>
    </source>
</reference>
<dbReference type="Pfam" id="PF00072">
    <property type="entry name" value="Response_reg"/>
    <property type="match status" value="1"/>
</dbReference>
<dbReference type="InterPro" id="IPR036890">
    <property type="entry name" value="HATPase_C_sf"/>
</dbReference>
<dbReference type="Pfam" id="PF02518">
    <property type="entry name" value="HATPase_c"/>
    <property type="match status" value="1"/>
</dbReference>
<dbReference type="PROSITE" id="PS50109">
    <property type="entry name" value="HIS_KIN"/>
    <property type="match status" value="1"/>
</dbReference>
<evidence type="ECO:0000256" key="2">
    <source>
        <dbReference type="ARBA" id="ARBA00012438"/>
    </source>
</evidence>
<keyword evidence="7" id="KW-0808">Transferase</keyword>
<feature type="modified residue" description="4-aspartylphosphate" evidence="4">
    <location>
        <position position="63"/>
    </location>
</feature>
<evidence type="ECO:0000256" key="1">
    <source>
        <dbReference type="ARBA" id="ARBA00000085"/>
    </source>
</evidence>
<evidence type="ECO:0000313" key="7">
    <source>
        <dbReference type="EMBL" id="SIO50414.1"/>
    </source>
</evidence>
<evidence type="ECO:0000259" key="6">
    <source>
        <dbReference type="PROSITE" id="PS50110"/>
    </source>
</evidence>
<dbReference type="InterPro" id="IPR003661">
    <property type="entry name" value="HisK_dim/P_dom"/>
</dbReference>
<dbReference type="PANTHER" id="PTHR43547:SF2">
    <property type="entry name" value="HYBRID SIGNAL TRANSDUCTION HISTIDINE KINASE C"/>
    <property type="match status" value="1"/>
</dbReference>
<dbReference type="SMART" id="SM00387">
    <property type="entry name" value="HATPase_c"/>
    <property type="match status" value="1"/>
</dbReference>
<dbReference type="SMART" id="SM00448">
    <property type="entry name" value="REC"/>
    <property type="match status" value="1"/>
</dbReference>
<dbReference type="SUPFAM" id="SSF55874">
    <property type="entry name" value="ATPase domain of HSP90 chaperone/DNA topoisomerase II/histidine kinase"/>
    <property type="match status" value="1"/>
</dbReference>
<dbReference type="PROSITE" id="PS50110">
    <property type="entry name" value="RESPONSE_REGULATORY"/>
    <property type="match status" value="1"/>
</dbReference>
<evidence type="ECO:0000259" key="5">
    <source>
        <dbReference type="PROSITE" id="PS50109"/>
    </source>
</evidence>
<feature type="domain" description="Histidine kinase" evidence="5">
    <location>
        <begin position="145"/>
        <end position="356"/>
    </location>
</feature>
<dbReference type="InterPro" id="IPR003594">
    <property type="entry name" value="HATPase_dom"/>
</dbReference>
<comment type="catalytic activity">
    <reaction evidence="1">
        <text>ATP + protein L-histidine = ADP + protein N-phospho-L-histidine.</text>
        <dbReference type="EC" id="2.7.13.3"/>
    </reaction>
</comment>
<dbReference type="SUPFAM" id="SSF52172">
    <property type="entry name" value="CheY-like"/>
    <property type="match status" value="1"/>
</dbReference>
<evidence type="ECO:0000256" key="3">
    <source>
        <dbReference type="ARBA" id="ARBA00022553"/>
    </source>
</evidence>
<dbReference type="Gene3D" id="3.30.565.10">
    <property type="entry name" value="Histidine kinase-like ATPase, C-terminal domain"/>
    <property type="match status" value="1"/>
</dbReference>
<dbReference type="CDD" id="cd00082">
    <property type="entry name" value="HisKA"/>
    <property type="match status" value="1"/>
</dbReference>
<protein>
    <recommendedName>
        <fullName evidence="2">histidine kinase</fullName>
        <ecNumber evidence="2">2.7.13.3</ecNumber>
    </recommendedName>
</protein>
<evidence type="ECO:0000256" key="4">
    <source>
        <dbReference type="PROSITE-ProRule" id="PRU00169"/>
    </source>
</evidence>
<dbReference type="GO" id="GO:0000155">
    <property type="term" value="F:phosphorelay sensor kinase activity"/>
    <property type="evidence" value="ECO:0007669"/>
    <property type="project" value="InterPro"/>
</dbReference>
<dbReference type="InterPro" id="IPR005467">
    <property type="entry name" value="His_kinase_dom"/>
</dbReference>
<dbReference type="InterPro" id="IPR011006">
    <property type="entry name" value="CheY-like_superfamily"/>
</dbReference>
<keyword evidence="7" id="KW-0418">Kinase</keyword>
<dbReference type="RefSeq" id="WP_074267687.1">
    <property type="nucleotide sequence ID" value="NZ_FSRM01000002.1"/>
</dbReference>
<dbReference type="EC" id="2.7.13.3" evidence="2"/>
<dbReference type="CDD" id="cd00075">
    <property type="entry name" value="HATPase"/>
    <property type="match status" value="1"/>
</dbReference>
<dbReference type="Gene3D" id="3.40.50.2300">
    <property type="match status" value="1"/>
</dbReference>
<feature type="domain" description="Response regulatory" evidence="6">
    <location>
        <begin position="13"/>
        <end position="130"/>
    </location>
</feature>
<dbReference type="OrthoDB" id="9813903at2"/>
<dbReference type="InterPro" id="IPR004358">
    <property type="entry name" value="Sig_transdc_His_kin-like_C"/>
</dbReference>
<evidence type="ECO:0000313" key="8">
    <source>
        <dbReference type="Proteomes" id="UP000184693"/>
    </source>
</evidence>
<dbReference type="EMBL" id="FSRM01000002">
    <property type="protein sequence ID" value="SIO50414.1"/>
    <property type="molecule type" value="Genomic_DNA"/>
</dbReference>
<dbReference type="AlphaFoldDB" id="A0A1N6K1F7"/>
<name>A0A1N6K1F7_9BURK</name>
<dbReference type="Proteomes" id="UP000184693">
    <property type="component" value="Unassembled WGS sequence"/>
</dbReference>
<dbReference type="PRINTS" id="PR00344">
    <property type="entry name" value="BCTRLSENSOR"/>
</dbReference>
<organism evidence="7 8">
    <name type="scientific">Paraburkholderia phenazinium</name>
    <dbReference type="NCBI Taxonomy" id="60549"/>
    <lineage>
        <taxon>Bacteria</taxon>
        <taxon>Pseudomonadati</taxon>
        <taxon>Pseudomonadota</taxon>
        <taxon>Betaproteobacteria</taxon>
        <taxon>Burkholderiales</taxon>
        <taxon>Burkholderiaceae</taxon>
        <taxon>Paraburkholderia</taxon>
    </lineage>
</organism>
<dbReference type="InterPro" id="IPR001789">
    <property type="entry name" value="Sig_transdc_resp-reg_receiver"/>
</dbReference>
<dbReference type="InterPro" id="IPR036097">
    <property type="entry name" value="HisK_dim/P_sf"/>
</dbReference>
<dbReference type="SUPFAM" id="SSF47384">
    <property type="entry name" value="Homodimeric domain of signal transducing histidine kinase"/>
    <property type="match status" value="1"/>
</dbReference>
<proteinExistence type="predicted"/>
<dbReference type="PANTHER" id="PTHR43547">
    <property type="entry name" value="TWO-COMPONENT HISTIDINE KINASE"/>
    <property type="match status" value="1"/>
</dbReference>